<dbReference type="KEGG" id="vbl:L21SP4_00682"/>
<dbReference type="InterPro" id="IPR012337">
    <property type="entry name" value="RNaseH-like_sf"/>
</dbReference>
<dbReference type="NCBIfam" id="NF033546">
    <property type="entry name" value="transpos_IS21"/>
    <property type="match status" value="1"/>
</dbReference>
<dbReference type="PROSITE" id="PS50994">
    <property type="entry name" value="INTEGRASE"/>
    <property type="match status" value="1"/>
</dbReference>
<evidence type="ECO:0000313" key="3">
    <source>
        <dbReference type="EMBL" id="AKJ63656.1"/>
    </source>
</evidence>
<evidence type="ECO:0000313" key="7">
    <source>
        <dbReference type="Proteomes" id="UP000035268"/>
    </source>
</evidence>
<organism evidence="6 7">
    <name type="scientific">Kiritimatiella glycovorans</name>
    <dbReference type="NCBI Taxonomy" id="1307763"/>
    <lineage>
        <taxon>Bacteria</taxon>
        <taxon>Pseudomonadati</taxon>
        <taxon>Kiritimatiellota</taxon>
        <taxon>Kiritimatiellia</taxon>
        <taxon>Kiritimatiellales</taxon>
        <taxon>Kiritimatiellaceae</taxon>
        <taxon>Kiritimatiella</taxon>
    </lineage>
</organism>
<dbReference type="Gene3D" id="3.30.420.10">
    <property type="entry name" value="Ribonuclease H-like superfamily/Ribonuclease H"/>
    <property type="match status" value="1"/>
</dbReference>
<dbReference type="KEGG" id="vbl:L21SP4_02003"/>
<accession>A0A0G3EIH1</accession>
<sequence length="497" mass="57801">MVTPDRKVRKLMEEYERTGNVSKAALRADLDRKTAQKYLRCGKLPSEMPVERRWRTREDPFAEDWEECRLMFEGCPELEAKTVFEWLCRERAGKYQEGQLRTFQRRVREWRALSGPEQEVYFAQEHRPGVRMSTDFTHMDRLGITIAGEPFDHQLCHNVLTYSNWEWASICHSESLVALRTGIQNALTRLGRVPAEHWMDHSSAATHRPAEASGEPRAYNRAYLELMDHFEMVPRLIQVDSPHENGDVESLNGALKRRIEQHLLLRGSRDFASRAAYEQFLHGVLQRVNETRRVRLAEEFKHMRALDVDRLPEYTEYRCVVRSWGTINVKRRIYSVPSRLIGYTVTVHRYAEHIEVFYGGVRQLTAPWLRDEHAHHINYRHVIGSLVRKPGAFRNYRFRADLFPSSAFQWAYETLCAAVNDRTAEREYLQILKHAATTMECEVEAALCGLRDRGEIPRLDVVLSACPRPMPTLSEHAPLPVDLAAYDELLAPEEVCA</sequence>
<dbReference type="GO" id="GO:0003676">
    <property type="term" value="F:nucleic acid binding"/>
    <property type="evidence" value="ECO:0007669"/>
    <property type="project" value="InterPro"/>
</dbReference>
<dbReference type="EMBL" id="CP010904">
    <property type="protein sequence ID" value="AKJ63656.1"/>
    <property type="molecule type" value="Genomic_DNA"/>
</dbReference>
<dbReference type="GO" id="GO:0015074">
    <property type="term" value="P:DNA integration"/>
    <property type="evidence" value="ECO:0007669"/>
    <property type="project" value="InterPro"/>
</dbReference>
<keyword evidence="7" id="KW-1185">Reference proteome</keyword>
<dbReference type="Pfam" id="PF22483">
    <property type="entry name" value="Mu-transpos_C_2"/>
    <property type="match status" value="1"/>
</dbReference>
<dbReference type="SUPFAM" id="SSF53098">
    <property type="entry name" value="Ribonuclease H-like"/>
    <property type="match status" value="1"/>
</dbReference>
<dbReference type="InterPro" id="IPR054353">
    <property type="entry name" value="IstA-like_C"/>
</dbReference>
<evidence type="ECO:0000313" key="5">
    <source>
        <dbReference type="EMBL" id="AKJ65212.1"/>
    </source>
</evidence>
<dbReference type="STRING" id="1307763.L21SP4_00376"/>
<dbReference type="PANTHER" id="PTHR35004:SF7">
    <property type="entry name" value="INTEGRASE PROTEIN"/>
    <property type="match status" value="1"/>
</dbReference>
<name>A0A0G3EIH1_9BACT</name>
<reference evidence="7" key="1">
    <citation type="submission" date="2015-02" db="EMBL/GenBank/DDBJ databases">
        <title>Description and complete genome sequence of the first cultured representative of the subdivision 5 of the Verrucomicrobia phylum.</title>
        <authorList>
            <person name="Spring S."/>
            <person name="Bunk B."/>
            <person name="Sproer C."/>
            <person name="Klenk H.-P."/>
        </authorList>
    </citation>
    <scope>NUCLEOTIDE SEQUENCE [LARGE SCALE GENOMIC DNA]</scope>
    <source>
        <strain evidence="7">L21-Fru-AB</strain>
    </source>
</reference>
<evidence type="ECO:0000313" key="4">
    <source>
        <dbReference type="EMBL" id="AKJ63951.1"/>
    </source>
</evidence>
<reference evidence="6 7" key="2">
    <citation type="journal article" date="2016" name="ISME J.">
        <title>Characterization of the first cultured representative of Verrucomicrobia subdivision 5 indicates the proposal of a novel phylum.</title>
        <authorList>
            <person name="Spring S."/>
            <person name="Bunk B."/>
            <person name="Sproer C."/>
            <person name="Schumann P."/>
            <person name="Rohde M."/>
            <person name="Tindall B.J."/>
            <person name="Klenk H.P."/>
        </authorList>
    </citation>
    <scope>NUCLEOTIDE SEQUENCE [LARGE SCALE GENOMIC DNA]</scope>
    <source>
        <strain evidence="6 7">L21-Fru-AB</strain>
    </source>
</reference>
<dbReference type="RefSeq" id="WP_052881066.1">
    <property type="nucleotide sequence ID" value="NZ_CP010904.1"/>
</dbReference>
<dbReference type="PANTHER" id="PTHR35004">
    <property type="entry name" value="TRANSPOSASE RV3428C-RELATED"/>
    <property type="match status" value="1"/>
</dbReference>
<dbReference type="AlphaFoldDB" id="A0A0G3EIH1"/>
<dbReference type="KEGG" id="vbl:L21SP4_01977"/>
<evidence type="ECO:0000256" key="1">
    <source>
        <dbReference type="ARBA" id="ARBA00009277"/>
    </source>
</evidence>
<protein>
    <submittedName>
        <fullName evidence="6">Transposase</fullName>
    </submittedName>
</protein>
<dbReference type="InterPro" id="IPR036397">
    <property type="entry name" value="RNaseH_sf"/>
</dbReference>
<dbReference type="EMBL" id="CP010904">
    <property type="protein sequence ID" value="AKJ65212.1"/>
    <property type="molecule type" value="Genomic_DNA"/>
</dbReference>
<dbReference type="KEGG" id="vbl:L21SP4_00376"/>
<evidence type="ECO:0000313" key="6">
    <source>
        <dbReference type="EMBL" id="AKJ65237.1"/>
    </source>
</evidence>
<dbReference type="InterPro" id="IPR001584">
    <property type="entry name" value="Integrase_cat-core"/>
</dbReference>
<dbReference type="EMBL" id="CP010904">
    <property type="protein sequence ID" value="AKJ63951.1"/>
    <property type="molecule type" value="Genomic_DNA"/>
</dbReference>
<dbReference type="EMBL" id="CP010904">
    <property type="protein sequence ID" value="AKJ65237.1"/>
    <property type="molecule type" value="Genomic_DNA"/>
</dbReference>
<evidence type="ECO:0000259" key="2">
    <source>
        <dbReference type="PROSITE" id="PS50994"/>
    </source>
</evidence>
<feature type="domain" description="Integrase catalytic" evidence="2">
    <location>
        <begin position="124"/>
        <end position="309"/>
    </location>
</feature>
<proteinExistence type="inferred from homology"/>
<comment type="similarity">
    <text evidence="1">Belongs to the transposase IS21/IS408/IS1162 family.</text>
</comment>
<dbReference type="Proteomes" id="UP000035268">
    <property type="component" value="Chromosome"/>
</dbReference>
<gene>
    <name evidence="3" type="ORF">L21SP4_00376</name>
    <name evidence="4" type="ORF">L21SP4_00682</name>
    <name evidence="5" type="ORF">L21SP4_01977</name>
    <name evidence="6" type="ORF">L21SP4_02003</name>
</gene>